<keyword evidence="3" id="KW-1185">Reference proteome</keyword>
<gene>
    <name evidence="2" type="ordered locus">ANT_20760</name>
</gene>
<keyword evidence="1" id="KW-0812">Transmembrane</keyword>
<name>E8MXM1_ANATU</name>
<dbReference type="HOGENOM" id="CLU_2614271_0_0_0"/>
<dbReference type="KEGG" id="atm:ANT_20760"/>
<feature type="transmembrane region" description="Helical" evidence="1">
    <location>
        <begin position="53"/>
        <end position="73"/>
    </location>
</feature>
<evidence type="ECO:0000313" key="3">
    <source>
        <dbReference type="Proteomes" id="UP000008922"/>
    </source>
</evidence>
<sequence length="78" mass="8626">MIASTPEEALMDIEQILQSTLRPIQPDPGFVGKLNQRLTTPTNVVLEQPPSRWRGVLLVSIGLFAGLVLLTIFQRGRS</sequence>
<proteinExistence type="predicted"/>
<dbReference type="InParanoid" id="E8MXM1"/>
<evidence type="ECO:0000313" key="2">
    <source>
        <dbReference type="EMBL" id="BAJ64102.1"/>
    </source>
</evidence>
<organism evidence="2 3">
    <name type="scientific">Anaerolinea thermophila (strain DSM 14523 / JCM 11388 / NBRC 100420 / UNI-1)</name>
    <dbReference type="NCBI Taxonomy" id="926569"/>
    <lineage>
        <taxon>Bacteria</taxon>
        <taxon>Bacillati</taxon>
        <taxon>Chloroflexota</taxon>
        <taxon>Anaerolineae</taxon>
        <taxon>Anaerolineales</taxon>
        <taxon>Anaerolineaceae</taxon>
        <taxon>Anaerolinea</taxon>
    </lineage>
</organism>
<reference evidence="2 3" key="1">
    <citation type="submission" date="2010-12" db="EMBL/GenBank/DDBJ databases">
        <title>Whole genome sequence of Anaerolinea thermophila UNI-1.</title>
        <authorList>
            <person name="Narita-Yamada S."/>
            <person name="Kishi E."/>
            <person name="Watanabe Y."/>
            <person name="Takasaki K."/>
            <person name="Ankai A."/>
            <person name="Oguchi A."/>
            <person name="Fukui S."/>
            <person name="Takahashi M."/>
            <person name="Yashiro I."/>
            <person name="Hosoyama A."/>
            <person name="Sekiguchi Y."/>
            <person name="Hanada S."/>
            <person name="Fujita N."/>
        </authorList>
    </citation>
    <scope>NUCLEOTIDE SEQUENCE [LARGE SCALE GENOMIC DNA]</scope>
    <source>
        <strain evidence="3">DSM 14523 / JCM 11388 / NBRC 100420 / UNI-1</strain>
    </source>
</reference>
<dbReference type="AlphaFoldDB" id="E8MXM1"/>
<dbReference type="STRING" id="926569.ANT_20760"/>
<dbReference type="Proteomes" id="UP000008922">
    <property type="component" value="Chromosome"/>
</dbReference>
<protein>
    <submittedName>
        <fullName evidence="2">Uncharacterized protein</fullName>
    </submittedName>
</protein>
<keyword evidence="1" id="KW-0472">Membrane</keyword>
<accession>E8MXM1</accession>
<dbReference type="RefSeq" id="WP_013560472.1">
    <property type="nucleotide sequence ID" value="NC_014960.1"/>
</dbReference>
<dbReference type="EMBL" id="AP012029">
    <property type="protein sequence ID" value="BAJ64102.1"/>
    <property type="molecule type" value="Genomic_DNA"/>
</dbReference>
<keyword evidence="1" id="KW-1133">Transmembrane helix</keyword>
<evidence type="ECO:0000256" key="1">
    <source>
        <dbReference type="SAM" id="Phobius"/>
    </source>
</evidence>